<sequence length="93" mass="10227">MKNIIALLSLSILAGCAYQKSQYVLDVENAPPPATAEAKSAECAHIYGEIDRNNSAMAKSYQDGTFSMKNQDEKDARNEALSIRSFKIGCPRR</sequence>
<evidence type="ECO:0000313" key="2">
    <source>
        <dbReference type="Proteomes" id="UP000295797"/>
    </source>
</evidence>
<gene>
    <name evidence="1" type="ORF">E4T63_12750</name>
</gene>
<name>A0AAP8Z154_PSEFL</name>
<dbReference type="AlphaFoldDB" id="A0AAP8Z154"/>
<dbReference type="Proteomes" id="UP000295797">
    <property type="component" value="Chromosome"/>
</dbReference>
<dbReference type="PROSITE" id="PS51257">
    <property type="entry name" value="PROKAR_LIPOPROTEIN"/>
    <property type="match status" value="1"/>
</dbReference>
<accession>A0AAP8Z154</accession>
<reference evidence="1 2" key="1">
    <citation type="submission" date="2019-03" db="EMBL/GenBank/DDBJ databases">
        <title>Complete genome sequence of the plant growth promoting strain Pseudomonas fluorescens LBUM677.</title>
        <authorList>
            <person name="Novinscak A."/>
            <person name="Joly D."/>
            <person name="Filion M."/>
        </authorList>
    </citation>
    <scope>NUCLEOTIDE SEQUENCE [LARGE SCALE GENOMIC DNA]</scope>
    <source>
        <strain evidence="1 2">LBUM677</strain>
    </source>
</reference>
<protein>
    <recommendedName>
        <fullName evidence="3">Lipoprotein</fullName>
    </recommendedName>
</protein>
<evidence type="ECO:0008006" key="3">
    <source>
        <dbReference type="Google" id="ProtNLM"/>
    </source>
</evidence>
<dbReference type="EMBL" id="CP038438">
    <property type="protein sequence ID" value="QBX41408.1"/>
    <property type="molecule type" value="Genomic_DNA"/>
</dbReference>
<proteinExistence type="predicted"/>
<dbReference type="RefSeq" id="WP_135295634.1">
    <property type="nucleotide sequence ID" value="NZ_CP038438.1"/>
</dbReference>
<evidence type="ECO:0000313" key="1">
    <source>
        <dbReference type="EMBL" id="QBX41408.1"/>
    </source>
</evidence>
<organism evidence="1 2">
    <name type="scientific">Pseudomonas fluorescens</name>
    <dbReference type="NCBI Taxonomy" id="294"/>
    <lineage>
        <taxon>Bacteria</taxon>
        <taxon>Pseudomonadati</taxon>
        <taxon>Pseudomonadota</taxon>
        <taxon>Gammaproteobacteria</taxon>
        <taxon>Pseudomonadales</taxon>
        <taxon>Pseudomonadaceae</taxon>
        <taxon>Pseudomonas</taxon>
    </lineage>
</organism>